<protein>
    <submittedName>
        <fullName evidence="2">Uncharacterized protein</fullName>
    </submittedName>
</protein>
<dbReference type="SUPFAM" id="SSF47240">
    <property type="entry name" value="Ferritin-like"/>
    <property type="match status" value="1"/>
</dbReference>
<dbReference type="PANTHER" id="PTHR38705">
    <property type="entry name" value="PROTEIN RDS1"/>
    <property type="match status" value="1"/>
</dbReference>
<dbReference type="Pfam" id="PF13668">
    <property type="entry name" value="Ferritin_2"/>
    <property type="match status" value="1"/>
</dbReference>
<feature type="signal peptide" evidence="1">
    <location>
        <begin position="1"/>
        <end position="18"/>
    </location>
</feature>
<proteinExistence type="predicted"/>
<evidence type="ECO:0000256" key="1">
    <source>
        <dbReference type="SAM" id="SignalP"/>
    </source>
</evidence>
<dbReference type="EMBL" id="QWIP01001313">
    <property type="protein sequence ID" value="RMY47236.1"/>
    <property type="molecule type" value="Genomic_DNA"/>
</dbReference>
<dbReference type="Proteomes" id="UP000269276">
    <property type="component" value="Unassembled WGS sequence"/>
</dbReference>
<dbReference type="AlphaFoldDB" id="A0A3M7C634"/>
<evidence type="ECO:0000313" key="3">
    <source>
        <dbReference type="Proteomes" id="UP000269276"/>
    </source>
</evidence>
<reference evidence="2 3" key="1">
    <citation type="journal article" date="2018" name="BMC Genomics">
        <title>Genomic evidence for intraspecific hybridization in a clonal and extremely halotolerant yeast.</title>
        <authorList>
            <person name="Gostincar C."/>
            <person name="Stajich J.E."/>
            <person name="Zupancic J."/>
            <person name="Zalar P."/>
            <person name="Gunde-Cimerman N."/>
        </authorList>
    </citation>
    <scope>NUCLEOTIDE SEQUENCE [LARGE SCALE GENOMIC DNA]</scope>
    <source>
        <strain evidence="2 3">EXF-2682</strain>
    </source>
</reference>
<dbReference type="InterPro" id="IPR009078">
    <property type="entry name" value="Ferritin-like_SF"/>
</dbReference>
<accession>A0A3M7C634</accession>
<keyword evidence="1" id="KW-0732">Signal</keyword>
<name>A0A3M7C634_HORWE</name>
<sequence>MPSCNVAVVLGLCASVLAVPNPVSRLLNKRQTLTSFNDVDILNYALTLEHLEATFYREGLAKFTGADFTAAGFFQSSYDRLKEVAAHEAAHVDFLSTALGSAATKDCTYAFPMSSVTEFLATASVLEGVGVSAYLGAARQIANKDYLTAAGSILTVESRHSAYLRDTSSQEKLSPFPSAQDVGLSPNAIYTLASAFITSCPETNPALPVKPFPALASGATGPVAAGQTVQLKTDGAKLVMGTSTAKLYAAFITAGEPVYADLVEAGDGMTFSITVPQGVAGQSYLVLCNCKERVDDSTIVAGPAIIEVTA</sequence>
<dbReference type="VEuPathDB" id="FungiDB:BTJ68_07536"/>
<dbReference type="CDD" id="cd00657">
    <property type="entry name" value="Ferritin_like"/>
    <property type="match status" value="1"/>
</dbReference>
<dbReference type="InterPro" id="IPR039254">
    <property type="entry name" value="Rds1"/>
</dbReference>
<gene>
    <name evidence="2" type="ORF">D0863_15679</name>
</gene>
<feature type="chain" id="PRO_5018212945" evidence="1">
    <location>
        <begin position="19"/>
        <end position="310"/>
    </location>
</feature>
<evidence type="ECO:0000313" key="2">
    <source>
        <dbReference type="EMBL" id="RMY47236.1"/>
    </source>
</evidence>
<organism evidence="2 3">
    <name type="scientific">Hortaea werneckii</name>
    <name type="common">Black yeast</name>
    <name type="synonym">Cladosporium werneckii</name>
    <dbReference type="NCBI Taxonomy" id="91943"/>
    <lineage>
        <taxon>Eukaryota</taxon>
        <taxon>Fungi</taxon>
        <taxon>Dikarya</taxon>
        <taxon>Ascomycota</taxon>
        <taxon>Pezizomycotina</taxon>
        <taxon>Dothideomycetes</taxon>
        <taxon>Dothideomycetidae</taxon>
        <taxon>Mycosphaerellales</taxon>
        <taxon>Teratosphaeriaceae</taxon>
        <taxon>Hortaea</taxon>
    </lineage>
</organism>
<dbReference type="PANTHER" id="PTHR38705:SF1">
    <property type="entry name" value="PROTEIN RDS1"/>
    <property type="match status" value="1"/>
</dbReference>
<dbReference type="OrthoDB" id="1001765at2759"/>
<comment type="caution">
    <text evidence="2">The sequence shown here is derived from an EMBL/GenBank/DDBJ whole genome shotgun (WGS) entry which is preliminary data.</text>
</comment>